<gene>
    <name evidence="2" type="ORF">X777_04036</name>
</gene>
<reference evidence="2 3" key="1">
    <citation type="journal article" date="2014" name="Curr. Biol.">
        <title>The genome of the clonal raider ant Cerapachys biroi.</title>
        <authorList>
            <person name="Oxley P.R."/>
            <person name="Ji L."/>
            <person name="Fetter-Pruneda I."/>
            <person name="McKenzie S.K."/>
            <person name="Li C."/>
            <person name="Hu H."/>
            <person name="Zhang G."/>
            <person name="Kronauer D.J."/>
        </authorList>
    </citation>
    <scope>NUCLEOTIDE SEQUENCE [LARGE SCALE GENOMIC DNA]</scope>
</reference>
<evidence type="ECO:0008006" key="4">
    <source>
        <dbReference type="Google" id="ProtNLM"/>
    </source>
</evidence>
<keyword evidence="1" id="KW-0732">Signal</keyword>
<dbReference type="Proteomes" id="UP000053097">
    <property type="component" value="Unassembled WGS sequence"/>
</dbReference>
<feature type="chain" id="PRO_5001540971" description="Pheromone-binding protein Gp-9" evidence="1">
    <location>
        <begin position="19"/>
        <end position="88"/>
    </location>
</feature>
<dbReference type="EMBL" id="KK108759">
    <property type="protein sequence ID" value="EZA46642.1"/>
    <property type="molecule type" value="Genomic_DNA"/>
</dbReference>
<keyword evidence="3" id="KW-1185">Reference proteome</keyword>
<dbReference type="OrthoDB" id="7553718at2759"/>
<proteinExistence type="predicted"/>
<feature type="signal peptide" evidence="1">
    <location>
        <begin position="1"/>
        <end position="18"/>
    </location>
</feature>
<evidence type="ECO:0000313" key="3">
    <source>
        <dbReference type="Proteomes" id="UP000053097"/>
    </source>
</evidence>
<dbReference type="GO" id="GO:0005549">
    <property type="term" value="F:odorant binding"/>
    <property type="evidence" value="ECO:0007669"/>
    <property type="project" value="InterPro"/>
</dbReference>
<feature type="non-terminal residue" evidence="2">
    <location>
        <position position="88"/>
    </location>
</feature>
<protein>
    <recommendedName>
        <fullName evidence="4">Pheromone-binding protein Gp-9</fullName>
    </recommendedName>
</protein>
<evidence type="ECO:0000313" key="2">
    <source>
        <dbReference type="EMBL" id="EZA46642.1"/>
    </source>
</evidence>
<dbReference type="InterPro" id="IPR036728">
    <property type="entry name" value="PBP_GOBP_sf"/>
</dbReference>
<sequence length="88" mass="9948">MMMRRLFVFCLFISATMCLSDDLTEKLTELLSMSSTEVQTCLNKSNVKVEDAMRMDRLINDSVETVDTDNSVVKVGCLFACLLQRKGI</sequence>
<dbReference type="Gene3D" id="1.10.238.20">
    <property type="entry name" value="Pheromone/general odorant binding protein domain"/>
    <property type="match status" value="1"/>
</dbReference>
<dbReference type="AlphaFoldDB" id="A0A026VSG7"/>
<name>A0A026VSG7_OOCBI</name>
<evidence type="ECO:0000256" key="1">
    <source>
        <dbReference type="SAM" id="SignalP"/>
    </source>
</evidence>
<accession>A0A026VSG7</accession>
<organism evidence="2 3">
    <name type="scientific">Ooceraea biroi</name>
    <name type="common">Clonal raider ant</name>
    <name type="synonym">Cerapachys biroi</name>
    <dbReference type="NCBI Taxonomy" id="2015173"/>
    <lineage>
        <taxon>Eukaryota</taxon>
        <taxon>Metazoa</taxon>
        <taxon>Ecdysozoa</taxon>
        <taxon>Arthropoda</taxon>
        <taxon>Hexapoda</taxon>
        <taxon>Insecta</taxon>
        <taxon>Pterygota</taxon>
        <taxon>Neoptera</taxon>
        <taxon>Endopterygota</taxon>
        <taxon>Hymenoptera</taxon>
        <taxon>Apocrita</taxon>
        <taxon>Aculeata</taxon>
        <taxon>Formicoidea</taxon>
        <taxon>Formicidae</taxon>
        <taxon>Dorylinae</taxon>
        <taxon>Ooceraea</taxon>
    </lineage>
</organism>